<name>Q09HT5_PHYPA</name>
<feature type="binding site" evidence="12">
    <location>
        <position position="402"/>
    </location>
    <ligand>
        <name>UDP-alpha-D-glucose</name>
        <dbReference type="ChEBI" id="CHEBI:58885"/>
    </ligand>
</feature>
<comment type="subcellular location">
    <subcellularLocation>
        <location evidence="1">Endomembrane system</location>
        <topology evidence="1">Multi-pass membrane protein</topology>
    </subcellularLocation>
    <subcellularLocation>
        <location evidence="2">Golgi apparatus membrane</location>
    </subcellularLocation>
</comment>
<feature type="region of interest" description="Disordered" evidence="14">
    <location>
        <begin position="1"/>
        <end position="63"/>
    </location>
</feature>
<evidence type="ECO:0000256" key="7">
    <source>
        <dbReference type="ARBA" id="ARBA00023034"/>
    </source>
</evidence>
<evidence type="ECO:0000313" key="16">
    <source>
        <dbReference type="EMBL" id="ABI75156.1"/>
    </source>
</evidence>
<dbReference type="Proteomes" id="UP000006727">
    <property type="component" value="Chromosome 6"/>
</dbReference>
<evidence type="ECO:0000256" key="8">
    <source>
        <dbReference type="ARBA" id="ARBA00023136"/>
    </source>
</evidence>
<evidence type="ECO:0000256" key="9">
    <source>
        <dbReference type="ARBA" id="ARBA00023316"/>
    </source>
</evidence>
<dbReference type="GO" id="GO:0071555">
    <property type="term" value="P:cell wall organization"/>
    <property type="evidence" value="ECO:0007669"/>
    <property type="project" value="UniProtKB-KW"/>
</dbReference>
<evidence type="ECO:0000256" key="3">
    <source>
        <dbReference type="ARBA" id="ARBA00022676"/>
    </source>
</evidence>
<feature type="binding site" evidence="12">
    <location>
        <position position="438"/>
    </location>
    <ligand>
        <name>UDP-alpha-D-glucose</name>
        <dbReference type="ChEBI" id="CHEBI:58885"/>
    </ligand>
</feature>
<feature type="transmembrane region" description="Helical" evidence="15">
    <location>
        <begin position="1128"/>
        <end position="1148"/>
    </location>
</feature>
<feature type="transmembrane region" description="Helical" evidence="15">
    <location>
        <begin position="936"/>
        <end position="957"/>
    </location>
</feature>
<dbReference type="OMA" id="CPINRIT"/>
<evidence type="ECO:0000313" key="19">
    <source>
        <dbReference type="EnsemblPlants" id="Pp3c6_4064V3.1"/>
    </source>
</evidence>
<dbReference type="Gene3D" id="3.90.550.10">
    <property type="entry name" value="Spore Coat Polysaccharide Biosynthesis Protein SpsA, Chain A"/>
    <property type="match status" value="1"/>
</dbReference>
<keyword evidence="6 15" id="KW-1133">Transmembrane helix</keyword>
<dbReference type="FunCoup" id="Q09HT5">
    <property type="interactions" value="1124"/>
</dbReference>
<dbReference type="Gene3D" id="3.30.40.10">
    <property type="entry name" value="Zinc/RING finger domain, C3HC4 (zinc finger)"/>
    <property type="match status" value="1"/>
</dbReference>
<dbReference type="HOGENOM" id="CLU_001418_0_2_1"/>
<dbReference type="EnsemblPlants" id="Pp3c6_4060V3.1">
    <property type="protein sequence ID" value="Pp3c6_4060V3.1"/>
    <property type="gene ID" value="Pp3c6_4060"/>
</dbReference>
<evidence type="ECO:0000256" key="14">
    <source>
        <dbReference type="SAM" id="MobiDB-lite"/>
    </source>
</evidence>
<dbReference type="EnsemblPlants" id="Pp3c6_4064V3.1">
    <property type="protein sequence ID" value="Pp3c6_4064V3.1"/>
    <property type="gene ID" value="Pp3c6_4064"/>
</dbReference>
<feature type="transmembrane region" description="Helical" evidence="15">
    <location>
        <begin position="969"/>
        <end position="992"/>
    </location>
</feature>
<evidence type="ECO:0000256" key="13">
    <source>
        <dbReference type="PIRSR" id="PIRSR605150-3"/>
    </source>
</evidence>
<dbReference type="Gramene" id="Pp3c6_4064V3.1">
    <property type="protein sequence ID" value="Pp3c6_4064V3.1"/>
    <property type="gene ID" value="Pp3c6_4064"/>
</dbReference>
<dbReference type="InterPro" id="IPR029044">
    <property type="entry name" value="Nucleotide-diphossugar_trans"/>
</dbReference>
<dbReference type="OrthoDB" id="72851at2759"/>
<dbReference type="GO" id="GO:0005886">
    <property type="term" value="C:plasma membrane"/>
    <property type="evidence" value="ECO:0000318"/>
    <property type="project" value="GO_Central"/>
</dbReference>
<dbReference type="InterPro" id="IPR005150">
    <property type="entry name" value="Cellulose_synth"/>
</dbReference>
<feature type="active site" evidence="11">
    <location>
        <position position="867"/>
    </location>
</feature>
<dbReference type="AlphaFoldDB" id="Q09HT5"/>
<accession>Q09HT5</accession>
<keyword evidence="3" id="KW-0328">Glycosyltransferase</keyword>
<dbReference type="GO" id="GO:0006950">
    <property type="term" value="P:response to stress"/>
    <property type="evidence" value="ECO:0007669"/>
    <property type="project" value="UniProtKB-ARBA"/>
</dbReference>
<dbReference type="Pfam" id="PF14570">
    <property type="entry name" value="zf-RING_4"/>
    <property type="match status" value="1"/>
</dbReference>
<evidence type="ECO:0000256" key="10">
    <source>
        <dbReference type="ARBA" id="ARBA00061286"/>
    </source>
</evidence>
<dbReference type="RefSeq" id="XP_024379454.1">
    <property type="nucleotide sequence ID" value="XM_024523686.2"/>
</dbReference>
<reference evidence="16" key="1">
    <citation type="journal article" date="2007" name="Plant Mol. Biol.">
        <title>The cellulose synthase (CESA) gene superfamily of the moss Physcomitrella patens.</title>
        <authorList>
            <person name="Roberts A.W."/>
            <person name="Bushoven J.T."/>
        </authorList>
    </citation>
    <scope>NUCLEOTIDE SEQUENCE</scope>
</reference>
<feature type="transmembrane region" description="Helical" evidence="15">
    <location>
        <begin position="1095"/>
        <end position="1116"/>
    </location>
</feature>
<feature type="binding site" evidence="12">
    <location>
        <position position="629"/>
    </location>
    <ligand>
        <name>UDP-alpha-D-glucose</name>
        <dbReference type="ChEBI" id="CHEBI:58885"/>
    </ligand>
</feature>
<gene>
    <name evidence="19" type="primary">LOC112284111</name>
    <name evidence="17" type="ORF">PHYPA_008480</name>
</gene>
<dbReference type="GO" id="GO:0030244">
    <property type="term" value="P:cellulose biosynthetic process"/>
    <property type="evidence" value="ECO:0007669"/>
    <property type="project" value="InterPro"/>
</dbReference>
<evidence type="ECO:0000313" key="18">
    <source>
        <dbReference type="EnsemblPlants" id="Pp3c6_4060V3.1"/>
    </source>
</evidence>
<dbReference type="EMBL" id="DQ898152">
    <property type="protein sequence ID" value="ABI75156.1"/>
    <property type="molecule type" value="mRNA"/>
</dbReference>
<keyword evidence="8 15" id="KW-0472">Membrane</keyword>
<dbReference type="GO" id="GO:0009833">
    <property type="term" value="P:plant-type primary cell wall biogenesis"/>
    <property type="evidence" value="ECO:0000318"/>
    <property type="project" value="GO_Central"/>
</dbReference>
<feature type="binding site" evidence="12">
    <location>
        <position position="409"/>
    </location>
    <ligand>
        <name>UDP-alpha-D-glucose</name>
        <dbReference type="ChEBI" id="CHEBI:58885"/>
    </ligand>
</feature>
<evidence type="ECO:0000256" key="15">
    <source>
        <dbReference type="SAM" id="Phobius"/>
    </source>
</evidence>
<feature type="transmembrane region" description="Helical" evidence="15">
    <location>
        <begin position="1012"/>
        <end position="1041"/>
    </location>
</feature>
<keyword evidence="20" id="KW-1185">Reference proteome</keyword>
<dbReference type="InterPro" id="IPR013083">
    <property type="entry name" value="Znf_RING/FYVE/PHD"/>
</dbReference>
<feature type="binding site" evidence="12">
    <location>
        <position position="408"/>
    </location>
    <ligand>
        <name>UDP-alpha-D-glucose</name>
        <dbReference type="ChEBI" id="CHEBI:58885"/>
    </ligand>
</feature>
<dbReference type="KEGG" id="ppp:112284111"/>
<dbReference type="Gramene" id="Pp3c6_4060V3.1">
    <property type="protein sequence ID" value="Pp3c6_4060V3.1"/>
    <property type="gene ID" value="Pp3c6_4060"/>
</dbReference>
<feature type="binding site" evidence="13">
    <location>
        <position position="630"/>
    </location>
    <ligand>
        <name>Mn(2+)</name>
        <dbReference type="ChEBI" id="CHEBI:29035"/>
    </ligand>
</feature>
<evidence type="ECO:0000256" key="5">
    <source>
        <dbReference type="ARBA" id="ARBA00022692"/>
    </source>
</evidence>
<dbReference type="FunFam" id="3.90.550.10:FF:000040">
    <property type="entry name" value="cellulose synthase-like protein D3"/>
    <property type="match status" value="1"/>
</dbReference>
<dbReference type="STRING" id="3218.Q09HT5"/>
<feature type="active site" evidence="11">
    <location>
        <position position="438"/>
    </location>
</feature>
<accession>A9TSY5</accession>
<reference evidence="18" key="4">
    <citation type="submission" date="2020-12" db="UniProtKB">
        <authorList>
            <consortium name="EnsemblPlants"/>
        </authorList>
    </citation>
    <scope>IDENTIFICATION</scope>
</reference>
<dbReference type="GO" id="GO:0016760">
    <property type="term" value="F:cellulose synthase (UDP-forming) activity"/>
    <property type="evidence" value="ECO:0007669"/>
    <property type="project" value="InterPro"/>
</dbReference>
<dbReference type="CAZy" id="GT2">
    <property type="family name" value="Glycosyltransferase Family 2"/>
</dbReference>
<evidence type="ECO:0000313" key="17">
    <source>
        <dbReference type="EMBL" id="PNR52106.1"/>
    </source>
</evidence>
<dbReference type="SUPFAM" id="SSF57850">
    <property type="entry name" value="RING/U-box"/>
    <property type="match status" value="1"/>
</dbReference>
<reference evidence="17 20" key="2">
    <citation type="journal article" date="2008" name="Science">
        <title>The Physcomitrella genome reveals evolutionary insights into the conquest of land by plants.</title>
        <authorList>
            <person name="Rensing S."/>
            <person name="Lang D."/>
            <person name="Zimmer A."/>
            <person name="Terry A."/>
            <person name="Salamov A."/>
            <person name="Shapiro H."/>
            <person name="Nishiyama T."/>
            <person name="Perroud P.-F."/>
            <person name="Lindquist E."/>
            <person name="Kamisugi Y."/>
            <person name="Tanahashi T."/>
            <person name="Sakakibara K."/>
            <person name="Fujita T."/>
            <person name="Oishi K."/>
            <person name="Shin-I T."/>
            <person name="Kuroki Y."/>
            <person name="Toyoda A."/>
            <person name="Suzuki Y."/>
            <person name="Hashimoto A."/>
            <person name="Yamaguchi K."/>
            <person name="Sugano A."/>
            <person name="Kohara Y."/>
            <person name="Fujiyama A."/>
            <person name="Anterola A."/>
            <person name="Aoki S."/>
            <person name="Ashton N."/>
            <person name="Barbazuk W.B."/>
            <person name="Barker E."/>
            <person name="Bennetzen J."/>
            <person name="Bezanilla M."/>
            <person name="Blankenship R."/>
            <person name="Cho S.H."/>
            <person name="Dutcher S."/>
            <person name="Estelle M."/>
            <person name="Fawcett J.A."/>
            <person name="Gundlach H."/>
            <person name="Hanada K."/>
            <person name="Heyl A."/>
            <person name="Hicks K.A."/>
            <person name="Hugh J."/>
            <person name="Lohr M."/>
            <person name="Mayer K."/>
            <person name="Melkozernov A."/>
            <person name="Murata T."/>
            <person name="Nelson D."/>
            <person name="Pils B."/>
            <person name="Prigge M."/>
            <person name="Reiss B."/>
            <person name="Renner T."/>
            <person name="Rombauts S."/>
            <person name="Rushton P."/>
            <person name="Sanderfoot A."/>
            <person name="Schween G."/>
            <person name="Shiu S.-H."/>
            <person name="Stueber K."/>
            <person name="Theodoulou F.L."/>
            <person name="Tu H."/>
            <person name="Van de Peer Y."/>
            <person name="Verrier P.J."/>
            <person name="Waters E."/>
            <person name="Wood A."/>
            <person name="Yang L."/>
            <person name="Cove D."/>
            <person name="Cuming A."/>
            <person name="Hasebe M."/>
            <person name="Lucas S."/>
            <person name="Mishler D.B."/>
            <person name="Reski R."/>
            <person name="Grigoriev I."/>
            <person name="Quatrano R.S."/>
            <person name="Boore J.L."/>
        </authorList>
    </citation>
    <scope>NUCLEOTIDE SEQUENCE [LARGE SCALE GENOMIC DNA]</scope>
    <source>
        <strain evidence="18 20">cv. Gransden 2004</strain>
    </source>
</reference>
<evidence type="ECO:0000313" key="20">
    <source>
        <dbReference type="Proteomes" id="UP000006727"/>
    </source>
</evidence>
<keyword evidence="7" id="KW-0333">Golgi apparatus</keyword>
<sequence length="1165" mass="129798">MTSPGSSLSIPGARSFRNYSIPRGSSPKLERSSSPASSGHTRRTSSGRYLSLSRDESEMGGEVSSEFAYTVQIPATPDFQSMSGSMSGTTPSVRPMDPAMAGKAEQQFVSSTIFTGGFNSVTRGHVMEKMMELEAHHPQLACARGMSCSVHGCDGKSLRDERGEEMLPCECGFRICRDCYLDALASPSPKCPGCKDDYKTCDESSRPTIFRSLTTSLSMNPTRMERRLSLLKTNNPGGLLMHQNSNGDFDTSRWLYETKGTYGYGNAVWPKDNGYSKNGNSGMGAAPATFVDKSKKPLTRKISISPGILSPYRLLVLIRMVVLGLFLTWRVKHNNPDAMWLWGMSIVCEIWFAFSWILDQLPKLCPINRMTDLQVLKEKFELSSPENPDGRSDLPGVDVFVSSADPEKEPPLTTGNTILSILAADYPLEKLSCYLSDDGGSLLSFEALAEAASFSRIWVPFCRKHNIEPRNPETYFLLKGDPTKNKLRPDFVKDRRRVKREYDEFKVRINGLPDAIRRRSDAYNAHEELRAKRVQIESGGDPSEPLKVLKATWMADGTHWPGTWSHSGAEHGRGDHAGIIQVMLAPPTYEPLLGSADEENIIDTTDVDIRLPMLVYVSREKRPGYDHNKKAGAMNALVRTSAIMSNGPFILNLDCDHYIYNSLALREAMCFFMDRGGDRLCYVQFPQRFEGVDPNDRYANHNTVFFDVNMRALDGLQGPVYVGTGCVFRRIALYGFDPPRYKTRPGCWETLSCFKKKKHALKREVEVQTLNGISDDEDDAIETLMLPKRYGDSATFAASIPIAQFQGRPLQDHGVQNGRPAGALTLPREPLDATTVAEAINVISCFYEDKTEWGGRVGWIYGSVTEDVVTGFRMHNRGWRSIYCVTKRDAFRGTAPINLTDRLHQVLRWATGSVEIFFSRNNALLASPRLKFLQRIAYLNVGIYPFTSIFLVVYCFLPALSLFSGQFIVYQLNITFLVYLLTITVTLCLLAILEVKWSGITLEEWWRNEQFWVIGGTSAHLAAVFQGFLKVIAGVDISFTLTSKSGGDEEGDEFADLYVVKWSALMIPPITIMITNAVAIAVGTSRQIYSTIPEWSKLIGGVFFSLWVLSHLYPFAKGLMGRRGRTPTIVYVWSGLLSVIISLMWVYISPPQGSAAAGGGGFTFP</sequence>
<dbReference type="GO" id="GO:0051753">
    <property type="term" value="F:mannan synthase activity"/>
    <property type="evidence" value="ECO:0007669"/>
    <property type="project" value="UniProtKB-ARBA"/>
</dbReference>
<dbReference type="eggNOG" id="ENOG502QU14">
    <property type="taxonomic scope" value="Eukaryota"/>
</dbReference>
<evidence type="ECO:0000256" key="1">
    <source>
        <dbReference type="ARBA" id="ARBA00004127"/>
    </source>
</evidence>
<dbReference type="GeneID" id="112284111"/>
<protein>
    <submittedName>
        <fullName evidence="16">Cellulose synthase-like D6</fullName>
    </submittedName>
</protein>
<evidence type="ECO:0000256" key="2">
    <source>
        <dbReference type="ARBA" id="ARBA00004394"/>
    </source>
</evidence>
<evidence type="ECO:0000256" key="12">
    <source>
        <dbReference type="PIRSR" id="PIRSR605150-2"/>
    </source>
</evidence>
<feature type="transmembrane region" description="Helical" evidence="15">
    <location>
        <begin position="1062"/>
        <end position="1083"/>
    </location>
</feature>
<dbReference type="GO" id="GO:0000139">
    <property type="term" value="C:Golgi membrane"/>
    <property type="evidence" value="ECO:0007669"/>
    <property type="project" value="UniProtKB-SubCell"/>
</dbReference>
<proteinExistence type="evidence at transcript level"/>
<keyword evidence="5 15" id="KW-0812">Transmembrane</keyword>
<organism evidence="16">
    <name type="scientific">Physcomitrium patens</name>
    <name type="common">Spreading-leaved earth moss</name>
    <name type="synonym">Physcomitrella patens</name>
    <dbReference type="NCBI Taxonomy" id="3218"/>
    <lineage>
        <taxon>Eukaryota</taxon>
        <taxon>Viridiplantae</taxon>
        <taxon>Streptophyta</taxon>
        <taxon>Embryophyta</taxon>
        <taxon>Bryophyta</taxon>
        <taxon>Bryophytina</taxon>
        <taxon>Bryopsida</taxon>
        <taxon>Funariidae</taxon>
        <taxon>Funariales</taxon>
        <taxon>Funariaceae</taxon>
        <taxon>Physcomitrium</taxon>
    </lineage>
</organism>
<dbReference type="SUPFAM" id="SSF53448">
    <property type="entry name" value="Nucleotide-diphospho-sugar transferases"/>
    <property type="match status" value="1"/>
</dbReference>
<dbReference type="PaxDb" id="3218-PP1S310_10V6.1"/>
<evidence type="ECO:0000256" key="4">
    <source>
        <dbReference type="ARBA" id="ARBA00022679"/>
    </source>
</evidence>
<feature type="binding site" evidence="13">
    <location>
        <position position="654"/>
    </location>
    <ligand>
        <name>Mn(2+)</name>
        <dbReference type="ChEBI" id="CHEBI:29035"/>
    </ligand>
</feature>
<dbReference type="Pfam" id="PF03552">
    <property type="entry name" value="Cellulose_synt"/>
    <property type="match status" value="1"/>
</dbReference>
<dbReference type="PANTHER" id="PTHR13301">
    <property type="entry name" value="X-BOX TRANSCRIPTION FACTOR-RELATED"/>
    <property type="match status" value="1"/>
</dbReference>
<keyword evidence="9" id="KW-0961">Cell wall biogenesis/degradation</keyword>
<evidence type="ECO:0000256" key="11">
    <source>
        <dbReference type="PIRSR" id="PIRSR605150-1"/>
    </source>
</evidence>
<evidence type="ECO:0000256" key="6">
    <source>
        <dbReference type="ARBA" id="ARBA00022989"/>
    </source>
</evidence>
<comment type="similarity">
    <text evidence="10">Belongs to the glycosyltransferase 2 family. Plant cellulose synthase-like D subfamily.</text>
</comment>
<keyword evidence="4" id="KW-0808">Transferase</keyword>
<accession>E1C9T2</accession>
<reference evidence="17 20" key="3">
    <citation type="journal article" date="2018" name="Plant J.">
        <title>The Physcomitrella patens chromosome-scale assembly reveals moss genome structure and evolution.</title>
        <authorList>
            <person name="Lang D."/>
            <person name="Ullrich K.K."/>
            <person name="Murat F."/>
            <person name="Fuchs J."/>
            <person name="Jenkins J."/>
            <person name="Haas F.B."/>
            <person name="Piednoel M."/>
            <person name="Gundlach H."/>
            <person name="Van Bel M."/>
            <person name="Meyberg R."/>
            <person name="Vives C."/>
            <person name="Morata J."/>
            <person name="Symeonidi A."/>
            <person name="Hiss M."/>
            <person name="Muchero W."/>
            <person name="Kamisugi Y."/>
            <person name="Saleh O."/>
            <person name="Blanc G."/>
            <person name="Decker E.L."/>
            <person name="van Gessel N."/>
            <person name="Grimwood J."/>
            <person name="Hayes R.D."/>
            <person name="Graham S.W."/>
            <person name="Gunter L.E."/>
            <person name="McDaniel S.F."/>
            <person name="Hoernstein S.N.W."/>
            <person name="Larsson A."/>
            <person name="Li F.W."/>
            <person name="Perroud P.F."/>
            <person name="Phillips J."/>
            <person name="Ranjan P."/>
            <person name="Rokshar D.S."/>
            <person name="Rothfels C.J."/>
            <person name="Schneider L."/>
            <person name="Shu S."/>
            <person name="Stevenson D.W."/>
            <person name="Thummler F."/>
            <person name="Tillich M."/>
            <person name="Villarreal Aguilar J.C."/>
            <person name="Widiez T."/>
            <person name="Wong G.K."/>
            <person name="Wymore A."/>
            <person name="Zhang Y."/>
            <person name="Zimmer A.D."/>
            <person name="Quatrano R.S."/>
            <person name="Mayer K.F.X."/>
            <person name="Goodstein D."/>
            <person name="Casacuberta J.M."/>
            <person name="Vandepoele K."/>
            <person name="Reski R."/>
            <person name="Cuming A.C."/>
            <person name="Tuskan G.A."/>
            <person name="Maumus F."/>
            <person name="Salse J."/>
            <person name="Schmutz J."/>
            <person name="Rensing S.A."/>
        </authorList>
    </citation>
    <scope>NUCLEOTIDE SEQUENCE [LARGE SCALE GENOMIC DNA]</scope>
    <source>
        <strain evidence="18 20">cv. Gransden 2004</strain>
    </source>
</reference>
<dbReference type="EMBL" id="ABEU02000006">
    <property type="protein sequence ID" value="PNR52106.1"/>
    <property type="molecule type" value="Genomic_DNA"/>
</dbReference>